<reference evidence="5" key="2">
    <citation type="submission" date="2020-09" db="EMBL/GenBank/DDBJ databases">
        <authorList>
            <person name="Sun Q."/>
            <person name="Ohkuma M."/>
        </authorList>
    </citation>
    <scope>NUCLEOTIDE SEQUENCE</scope>
    <source>
        <strain evidence="5">JCM 12862</strain>
    </source>
</reference>
<sequence>MVEVVKAGFYDTIQDLGRAGFQHYGVPYSGVMDMYAAALANSLLGNDLHASVMEITMTGPVLKFHCNTNICLSGADMSPTLNSQSILNNTAIAVKTGDVLSFGKLRHGFRCYLAVSEGFKTETVMNSFSMYKGITTKHKLDKNDRLPISESVAFKIKNASLKIDDSYLNTNIVEVFEGPEFHHLSKQQKKVLFSKEFAISKYNSRMAYQLVETLDNTLKPIITSLVLPGTVQLTPAGKLIVLMKDCQTTGGYPRVLQLKESALDVLAQKFSGNPIRFQLID</sequence>
<evidence type="ECO:0000256" key="3">
    <source>
        <dbReference type="ARBA" id="ARBA00022840"/>
    </source>
</evidence>
<gene>
    <name evidence="5" type="ORF">GCM10007962_07720</name>
</gene>
<dbReference type="Gene3D" id="2.40.100.10">
    <property type="entry name" value="Cyclophilin-like"/>
    <property type="match status" value="1"/>
</dbReference>
<feature type="domain" description="Carboxyltransferase" evidence="4">
    <location>
        <begin position="23"/>
        <end position="281"/>
    </location>
</feature>
<reference evidence="5" key="1">
    <citation type="journal article" date="2014" name="Int. J. Syst. Evol. Microbiol.">
        <title>Complete genome sequence of Corynebacterium casei LMG S-19264T (=DSM 44701T), isolated from a smear-ripened cheese.</title>
        <authorList>
            <consortium name="US DOE Joint Genome Institute (JGI-PGF)"/>
            <person name="Walter F."/>
            <person name="Albersmeier A."/>
            <person name="Kalinowski J."/>
            <person name="Ruckert C."/>
        </authorList>
    </citation>
    <scope>NUCLEOTIDE SEQUENCE</scope>
    <source>
        <strain evidence="5">JCM 12862</strain>
    </source>
</reference>
<keyword evidence="1" id="KW-0547">Nucleotide-binding</keyword>
<evidence type="ECO:0000313" key="5">
    <source>
        <dbReference type="EMBL" id="GGK15886.1"/>
    </source>
</evidence>
<dbReference type="Pfam" id="PF02626">
    <property type="entry name" value="CT_A_B"/>
    <property type="match status" value="1"/>
</dbReference>
<dbReference type="Proteomes" id="UP000612329">
    <property type="component" value="Unassembled WGS sequence"/>
</dbReference>
<dbReference type="EMBL" id="BMNR01000002">
    <property type="protein sequence ID" value="GGK15886.1"/>
    <property type="molecule type" value="Genomic_DNA"/>
</dbReference>
<dbReference type="PANTHER" id="PTHR43309:SF5">
    <property type="entry name" value="5-OXOPROLINASE SUBUNIT C"/>
    <property type="match status" value="1"/>
</dbReference>
<evidence type="ECO:0000256" key="2">
    <source>
        <dbReference type="ARBA" id="ARBA00022801"/>
    </source>
</evidence>
<dbReference type="InterPro" id="IPR003778">
    <property type="entry name" value="CT_A_B"/>
</dbReference>
<dbReference type="InterPro" id="IPR052708">
    <property type="entry name" value="PxpC"/>
</dbReference>
<proteinExistence type="predicted"/>
<evidence type="ECO:0000259" key="4">
    <source>
        <dbReference type="SMART" id="SM00797"/>
    </source>
</evidence>
<comment type="caution">
    <text evidence="5">The sequence shown here is derived from an EMBL/GenBank/DDBJ whole genome shotgun (WGS) entry which is preliminary data.</text>
</comment>
<dbReference type="AlphaFoldDB" id="A0A8J3BJY0"/>
<dbReference type="RefSeq" id="WP_188650244.1">
    <property type="nucleotide sequence ID" value="NZ_BMNR01000002.1"/>
</dbReference>
<name>A0A8J3BJY0_9FLAO</name>
<evidence type="ECO:0000256" key="1">
    <source>
        <dbReference type="ARBA" id="ARBA00022741"/>
    </source>
</evidence>
<keyword evidence="6" id="KW-1185">Reference proteome</keyword>
<organism evidence="5 6">
    <name type="scientific">Yeosuana aromativorans</name>
    <dbReference type="NCBI Taxonomy" id="288019"/>
    <lineage>
        <taxon>Bacteria</taxon>
        <taxon>Pseudomonadati</taxon>
        <taxon>Bacteroidota</taxon>
        <taxon>Flavobacteriia</taxon>
        <taxon>Flavobacteriales</taxon>
        <taxon>Flavobacteriaceae</taxon>
        <taxon>Yeosuana</taxon>
    </lineage>
</organism>
<keyword evidence="3" id="KW-0067">ATP-binding</keyword>
<keyword evidence="2" id="KW-0378">Hydrolase</keyword>
<dbReference type="SMART" id="SM00797">
    <property type="entry name" value="AHS2"/>
    <property type="match status" value="1"/>
</dbReference>
<accession>A0A8J3BJY0</accession>
<protein>
    <submittedName>
        <fullName evidence="5">KipI antagonist</fullName>
    </submittedName>
</protein>
<dbReference type="GO" id="GO:0005524">
    <property type="term" value="F:ATP binding"/>
    <property type="evidence" value="ECO:0007669"/>
    <property type="project" value="UniProtKB-KW"/>
</dbReference>
<dbReference type="InterPro" id="IPR029000">
    <property type="entry name" value="Cyclophilin-like_dom_sf"/>
</dbReference>
<evidence type="ECO:0000313" key="6">
    <source>
        <dbReference type="Proteomes" id="UP000612329"/>
    </source>
</evidence>
<dbReference type="PANTHER" id="PTHR43309">
    <property type="entry name" value="5-OXOPROLINASE SUBUNIT C"/>
    <property type="match status" value="1"/>
</dbReference>
<dbReference type="GO" id="GO:0016787">
    <property type="term" value="F:hydrolase activity"/>
    <property type="evidence" value="ECO:0007669"/>
    <property type="project" value="UniProtKB-KW"/>
</dbReference>